<evidence type="ECO:0000313" key="3">
    <source>
        <dbReference type="EMBL" id="SFB37916.1"/>
    </source>
</evidence>
<dbReference type="RefSeq" id="WP_139224504.1">
    <property type="nucleotide sequence ID" value="NZ_BONM01000027.1"/>
</dbReference>
<reference evidence="3 4" key="1">
    <citation type="submission" date="2016-10" db="EMBL/GenBank/DDBJ databases">
        <authorList>
            <person name="de Groot N.N."/>
        </authorList>
    </citation>
    <scope>NUCLEOTIDE SEQUENCE [LARGE SCALE GENOMIC DNA]</scope>
    <source>
        <strain evidence="3 4">CGMCC 4.6945</strain>
    </source>
</reference>
<keyword evidence="2" id="KW-0812">Transmembrane</keyword>
<dbReference type="Proteomes" id="UP000199012">
    <property type="component" value="Unassembled WGS sequence"/>
</dbReference>
<dbReference type="AlphaFoldDB" id="A0A1I1AKN3"/>
<gene>
    <name evidence="3" type="ORF">SAMN05421867_1194</name>
</gene>
<organism evidence="3 4">
    <name type="scientific">Cellulomonas marina</name>
    <dbReference type="NCBI Taxonomy" id="988821"/>
    <lineage>
        <taxon>Bacteria</taxon>
        <taxon>Bacillati</taxon>
        <taxon>Actinomycetota</taxon>
        <taxon>Actinomycetes</taxon>
        <taxon>Micrococcales</taxon>
        <taxon>Cellulomonadaceae</taxon>
        <taxon>Cellulomonas</taxon>
    </lineage>
</organism>
<accession>A0A1I1AKN3</accession>
<feature type="transmembrane region" description="Helical" evidence="2">
    <location>
        <begin position="32"/>
        <end position="52"/>
    </location>
</feature>
<evidence type="ECO:0000256" key="2">
    <source>
        <dbReference type="SAM" id="Phobius"/>
    </source>
</evidence>
<sequence>MSTEPHGDGQPAVPDDDRTQGAQPRRARSRRWVGIVAYLVAVLAVTAVATAIKVAFGDPLVDAFLSTLIPALGVVAFLPLSEALRRRLQRRRIRRGFLEVVVRDRARLNRGIKPRWQTVNARPEPGRLVLSSAGSATLPGGPLTLPVTQVRDTGRDTGIRDWNLWPETRIVAVDVPAGVIELGVGVEHLPWLLAALGLEERHPRLDAARTAETETD</sequence>
<keyword evidence="4" id="KW-1185">Reference proteome</keyword>
<dbReference type="EMBL" id="FOKA01000019">
    <property type="protein sequence ID" value="SFB37916.1"/>
    <property type="molecule type" value="Genomic_DNA"/>
</dbReference>
<feature type="region of interest" description="Disordered" evidence="1">
    <location>
        <begin position="1"/>
        <end position="26"/>
    </location>
</feature>
<proteinExistence type="predicted"/>
<evidence type="ECO:0000256" key="1">
    <source>
        <dbReference type="SAM" id="MobiDB-lite"/>
    </source>
</evidence>
<dbReference type="STRING" id="988821.SAMN05421867_1194"/>
<name>A0A1I1AKN3_9CELL</name>
<keyword evidence="2" id="KW-1133">Transmembrane helix</keyword>
<dbReference type="OrthoDB" id="4831698at2"/>
<feature type="transmembrane region" description="Helical" evidence="2">
    <location>
        <begin position="64"/>
        <end position="84"/>
    </location>
</feature>
<protein>
    <submittedName>
        <fullName evidence="3">Uncharacterized protein</fullName>
    </submittedName>
</protein>
<keyword evidence="2" id="KW-0472">Membrane</keyword>
<evidence type="ECO:0000313" key="4">
    <source>
        <dbReference type="Proteomes" id="UP000199012"/>
    </source>
</evidence>